<evidence type="ECO:0000256" key="1">
    <source>
        <dbReference type="ARBA" id="ARBA00023015"/>
    </source>
</evidence>
<keyword evidence="6" id="KW-1185">Reference proteome</keyword>
<comment type="caution">
    <text evidence="5">The sequence shown here is derived from an EMBL/GenBank/DDBJ whole genome shotgun (WGS) entry which is preliminary data.</text>
</comment>
<dbReference type="PRINTS" id="PR00035">
    <property type="entry name" value="HTHGNTR"/>
</dbReference>
<dbReference type="Pfam" id="PF07729">
    <property type="entry name" value="FCD"/>
    <property type="match status" value="1"/>
</dbReference>
<organism evidence="5 6">
    <name type="scientific">Actinomadura physcomitrii</name>
    <dbReference type="NCBI Taxonomy" id="2650748"/>
    <lineage>
        <taxon>Bacteria</taxon>
        <taxon>Bacillati</taxon>
        <taxon>Actinomycetota</taxon>
        <taxon>Actinomycetes</taxon>
        <taxon>Streptosporangiales</taxon>
        <taxon>Thermomonosporaceae</taxon>
        <taxon>Actinomadura</taxon>
    </lineage>
</organism>
<dbReference type="Pfam" id="PF00392">
    <property type="entry name" value="GntR"/>
    <property type="match status" value="1"/>
</dbReference>
<evidence type="ECO:0000313" key="6">
    <source>
        <dbReference type="Proteomes" id="UP000462055"/>
    </source>
</evidence>
<dbReference type="SUPFAM" id="SSF46785">
    <property type="entry name" value="Winged helix' DNA-binding domain"/>
    <property type="match status" value="1"/>
</dbReference>
<dbReference type="InterPro" id="IPR011711">
    <property type="entry name" value="GntR_C"/>
</dbReference>
<dbReference type="SUPFAM" id="SSF48008">
    <property type="entry name" value="GntR ligand-binding domain-like"/>
    <property type="match status" value="1"/>
</dbReference>
<dbReference type="InterPro" id="IPR008920">
    <property type="entry name" value="TF_FadR/GntR_C"/>
</dbReference>
<dbReference type="EMBL" id="WBMS02000031">
    <property type="protein sequence ID" value="MWA04845.1"/>
    <property type="molecule type" value="Genomic_DNA"/>
</dbReference>
<dbReference type="CDD" id="cd07377">
    <property type="entry name" value="WHTH_GntR"/>
    <property type="match status" value="1"/>
</dbReference>
<dbReference type="AlphaFoldDB" id="A0A6I4MJU9"/>
<accession>A0A6I4MJU9</accession>
<name>A0A6I4MJU9_9ACTN</name>
<sequence length="238" mass="26457">MADDVSLRIPKPDASVTELVVTKVREAITSGALVAGQKLTEREMMERTGVSRTSVREALRHLQALGLVEPAPGRGLIIPALDREAIEHIYEVREAIEPTAVRLFTVRATDEEIERYAELVFGKRPSGTEVAPEAWPEAWRRNLDADRLVLEVVGNPHFSRLMEPLYARIQQLRGLSAASHERARAATAEMESVVAAIRARQPRKAEKASRRHIEAARASVLRVVDEHEQKAAGLPGRF</sequence>
<dbReference type="InterPro" id="IPR036390">
    <property type="entry name" value="WH_DNA-bd_sf"/>
</dbReference>
<dbReference type="Gene3D" id="1.20.120.530">
    <property type="entry name" value="GntR ligand-binding domain-like"/>
    <property type="match status" value="1"/>
</dbReference>
<dbReference type="Proteomes" id="UP000462055">
    <property type="component" value="Unassembled WGS sequence"/>
</dbReference>
<evidence type="ECO:0000313" key="5">
    <source>
        <dbReference type="EMBL" id="MWA04845.1"/>
    </source>
</evidence>
<evidence type="ECO:0000256" key="2">
    <source>
        <dbReference type="ARBA" id="ARBA00023125"/>
    </source>
</evidence>
<dbReference type="RefSeq" id="WP_151597349.1">
    <property type="nucleotide sequence ID" value="NZ_WBMS02000031.1"/>
</dbReference>
<keyword evidence="1" id="KW-0805">Transcription regulation</keyword>
<dbReference type="InterPro" id="IPR036388">
    <property type="entry name" value="WH-like_DNA-bd_sf"/>
</dbReference>
<feature type="domain" description="HTH gntR-type" evidence="4">
    <location>
        <begin position="14"/>
        <end position="81"/>
    </location>
</feature>
<dbReference type="GO" id="GO:0003677">
    <property type="term" value="F:DNA binding"/>
    <property type="evidence" value="ECO:0007669"/>
    <property type="project" value="UniProtKB-KW"/>
</dbReference>
<gene>
    <name evidence="5" type="ORF">F8568_031640</name>
</gene>
<dbReference type="SMART" id="SM00895">
    <property type="entry name" value="FCD"/>
    <property type="match status" value="1"/>
</dbReference>
<protein>
    <submittedName>
        <fullName evidence="5">FCD domain-containing protein</fullName>
    </submittedName>
</protein>
<evidence type="ECO:0000259" key="4">
    <source>
        <dbReference type="PROSITE" id="PS50949"/>
    </source>
</evidence>
<evidence type="ECO:0000256" key="3">
    <source>
        <dbReference type="ARBA" id="ARBA00023163"/>
    </source>
</evidence>
<dbReference type="GO" id="GO:0003700">
    <property type="term" value="F:DNA-binding transcription factor activity"/>
    <property type="evidence" value="ECO:0007669"/>
    <property type="project" value="InterPro"/>
</dbReference>
<dbReference type="PANTHER" id="PTHR43537:SF24">
    <property type="entry name" value="GLUCONATE OPERON TRANSCRIPTIONAL REPRESSOR"/>
    <property type="match status" value="1"/>
</dbReference>
<dbReference type="SMART" id="SM00345">
    <property type="entry name" value="HTH_GNTR"/>
    <property type="match status" value="1"/>
</dbReference>
<dbReference type="PROSITE" id="PS50949">
    <property type="entry name" value="HTH_GNTR"/>
    <property type="match status" value="1"/>
</dbReference>
<dbReference type="Gene3D" id="1.10.10.10">
    <property type="entry name" value="Winged helix-like DNA-binding domain superfamily/Winged helix DNA-binding domain"/>
    <property type="match status" value="1"/>
</dbReference>
<keyword evidence="3" id="KW-0804">Transcription</keyword>
<dbReference type="InterPro" id="IPR000524">
    <property type="entry name" value="Tscrpt_reg_HTH_GntR"/>
</dbReference>
<keyword evidence="2" id="KW-0238">DNA-binding</keyword>
<dbReference type="PANTHER" id="PTHR43537">
    <property type="entry name" value="TRANSCRIPTIONAL REGULATOR, GNTR FAMILY"/>
    <property type="match status" value="1"/>
</dbReference>
<reference evidence="5" key="1">
    <citation type="submission" date="2019-12" db="EMBL/GenBank/DDBJ databases">
        <title>Actinomadura physcomitrii sp. nov., a novel actinomycete isolated from moss [Physcomitrium sphaericum (Ludw) Fuernr].</title>
        <authorList>
            <person name="Zhuang X."/>
        </authorList>
    </citation>
    <scope>NUCLEOTIDE SEQUENCE [LARGE SCALE GENOMIC DNA]</scope>
    <source>
        <strain evidence="5">LD22</strain>
    </source>
</reference>
<proteinExistence type="predicted"/>